<dbReference type="OrthoDB" id="29460at2759"/>
<feature type="transmembrane region" description="Helical" evidence="15">
    <location>
        <begin position="198"/>
        <end position="222"/>
    </location>
</feature>
<evidence type="ECO:0000256" key="15">
    <source>
        <dbReference type="SAM" id="Phobius"/>
    </source>
</evidence>
<evidence type="ECO:0000256" key="13">
    <source>
        <dbReference type="ARBA" id="ARBA00023157"/>
    </source>
</evidence>
<reference evidence="18 19" key="1">
    <citation type="journal article" date="2021" name="DNA Res.">
        <title>Genome analysis of Candida subhashii reveals its hybrid nature and dual mitochondrial genome conformations.</title>
        <authorList>
            <person name="Mixao V."/>
            <person name="Hegedusova E."/>
            <person name="Saus E."/>
            <person name="Pryszcz L.P."/>
            <person name="Cillingova A."/>
            <person name="Nosek J."/>
            <person name="Gabaldon T."/>
        </authorList>
    </citation>
    <scope>NUCLEOTIDE SEQUENCE [LARGE SCALE GENOMIC DNA]</scope>
    <source>
        <strain evidence="18 19">CBS 10753</strain>
    </source>
</reference>
<evidence type="ECO:0000256" key="8">
    <source>
        <dbReference type="ARBA" id="ARBA00022989"/>
    </source>
</evidence>
<keyword evidence="19" id="KW-1185">Reference proteome</keyword>
<dbReference type="GO" id="GO:0000139">
    <property type="term" value="C:Golgi membrane"/>
    <property type="evidence" value="ECO:0007669"/>
    <property type="project" value="UniProtKB-SubCell"/>
</dbReference>
<dbReference type="RefSeq" id="XP_049266479.1">
    <property type="nucleotide sequence ID" value="XM_049405953.1"/>
</dbReference>
<dbReference type="GO" id="GO:0030659">
    <property type="term" value="C:cytoplasmic vesicle membrane"/>
    <property type="evidence" value="ECO:0007669"/>
    <property type="project" value="UniProtKB-SubCell"/>
</dbReference>
<keyword evidence="14" id="KW-0968">Cytoplasmic vesicle</keyword>
<dbReference type="InterPro" id="IPR044865">
    <property type="entry name" value="MRH_dom"/>
</dbReference>
<evidence type="ECO:0000256" key="9">
    <source>
        <dbReference type="ARBA" id="ARBA00023006"/>
    </source>
</evidence>
<keyword evidence="7 16" id="KW-0732">Signal</keyword>
<proteinExistence type="inferred from homology"/>
<keyword evidence="12 15" id="KW-0472">Membrane</keyword>
<comment type="caution">
    <text evidence="18">The sequence shown here is derived from an EMBL/GenBank/DDBJ whole genome shotgun (WGS) entry which is preliminary data.</text>
</comment>
<evidence type="ECO:0000313" key="18">
    <source>
        <dbReference type="EMBL" id="KAG7666247.1"/>
    </source>
</evidence>
<dbReference type="PANTHER" id="PTHR15071:SF13">
    <property type="entry name" value="AUTOPHAGY-RELATED PROTEIN 27"/>
    <property type="match status" value="1"/>
</dbReference>
<feature type="domain" description="MRH" evidence="17">
    <location>
        <begin position="19"/>
        <end position="175"/>
    </location>
</feature>
<evidence type="ECO:0000256" key="4">
    <source>
        <dbReference type="ARBA" id="ARBA00005363"/>
    </source>
</evidence>
<gene>
    <name evidence="18" type="ORF">J8A68_000220</name>
</gene>
<dbReference type="PROSITE" id="PS51914">
    <property type="entry name" value="MRH"/>
    <property type="match status" value="1"/>
</dbReference>
<dbReference type="InterPro" id="IPR018939">
    <property type="entry name" value="Autophagy-rel_prot_27"/>
</dbReference>
<dbReference type="PANTHER" id="PTHR15071">
    <property type="entry name" value="MANNOSE-6-PHOSPHATE RECEPTOR FAMILY MEMBER"/>
    <property type="match status" value="1"/>
</dbReference>
<keyword evidence="13" id="KW-1015">Disulfide bond</keyword>
<dbReference type="GO" id="GO:0006914">
    <property type="term" value="P:autophagy"/>
    <property type="evidence" value="ECO:0007669"/>
    <property type="project" value="UniProtKB-KW"/>
</dbReference>
<feature type="chain" id="PRO_5035302093" description="Autophagy-related protein 27" evidence="16">
    <location>
        <begin position="19"/>
        <end position="273"/>
    </location>
</feature>
<dbReference type="AlphaFoldDB" id="A0A8J5QWZ3"/>
<dbReference type="Proteomes" id="UP000694255">
    <property type="component" value="Unassembled WGS sequence"/>
</dbReference>
<dbReference type="GO" id="GO:0031966">
    <property type="term" value="C:mitochondrial membrane"/>
    <property type="evidence" value="ECO:0007669"/>
    <property type="project" value="UniProtKB-SubCell"/>
</dbReference>
<keyword evidence="6 15" id="KW-0812">Transmembrane</keyword>
<evidence type="ECO:0000256" key="2">
    <source>
        <dbReference type="ARBA" id="ARBA00004358"/>
    </source>
</evidence>
<name>A0A8J5QWZ3_9ASCO</name>
<evidence type="ECO:0000256" key="16">
    <source>
        <dbReference type="SAM" id="SignalP"/>
    </source>
</evidence>
<evidence type="ECO:0000256" key="6">
    <source>
        <dbReference type="ARBA" id="ARBA00022692"/>
    </source>
</evidence>
<keyword evidence="10" id="KW-0333">Golgi apparatus</keyword>
<feature type="signal peptide" evidence="16">
    <location>
        <begin position="1"/>
        <end position="18"/>
    </location>
</feature>
<evidence type="ECO:0000256" key="1">
    <source>
        <dbReference type="ARBA" id="ARBA00004304"/>
    </source>
</evidence>
<evidence type="ECO:0000256" key="10">
    <source>
        <dbReference type="ARBA" id="ARBA00023034"/>
    </source>
</evidence>
<keyword evidence="9" id="KW-0072">Autophagy</keyword>
<comment type="similarity">
    <text evidence="4">Belongs to the ATG27 family.</text>
</comment>
<sequence length="273" mass="30562">MLPSLIGLVATLCATATAIDCSAKELKPYNFESIKGVHSVTTLKNTPPSQTNVTWSIGICEPINSIPDCPKNSDICGVTSIILSDKKDEPIVSEIIGFNANWAKTYSPFSKDDKNSDNEEGIKITYKDVNWGDSLIDAELTFICDKNAGENEFKLNKWDGDKLRLTMRSKAACITNEKDKKKPDNDNKKPKQDNGESWGWFTWIFIFLVLFLSIYIVGGAWFQYSKGNAIDFQSALKEVSENFIDLLKGLPSFIREIIEKFTGNRNRGEYSAV</sequence>
<evidence type="ECO:0000256" key="3">
    <source>
        <dbReference type="ARBA" id="ARBA00004614"/>
    </source>
</evidence>
<dbReference type="GeneID" id="73467021"/>
<dbReference type="Pfam" id="PF09451">
    <property type="entry name" value="ATG27"/>
    <property type="match status" value="1"/>
</dbReference>
<dbReference type="EMBL" id="JAGSYN010000028">
    <property type="protein sequence ID" value="KAG7666247.1"/>
    <property type="molecule type" value="Genomic_DNA"/>
</dbReference>
<evidence type="ECO:0000313" key="19">
    <source>
        <dbReference type="Proteomes" id="UP000694255"/>
    </source>
</evidence>
<evidence type="ECO:0000256" key="7">
    <source>
        <dbReference type="ARBA" id="ARBA00022729"/>
    </source>
</evidence>
<evidence type="ECO:0000259" key="17">
    <source>
        <dbReference type="PROSITE" id="PS51914"/>
    </source>
</evidence>
<accession>A0A8J5QWZ3</accession>
<comment type="subcellular location">
    <subcellularLocation>
        <location evidence="2">Cytoplasmic vesicle membrane</location>
        <topology evidence="2">Single-pass type I membrane protein</topology>
    </subcellularLocation>
    <subcellularLocation>
        <location evidence="3">Golgi apparatus membrane</location>
        <topology evidence="3">Single-pass type I membrane protein</topology>
    </subcellularLocation>
    <subcellularLocation>
        <location evidence="1">Mitochondrion membrane</location>
        <topology evidence="1">Single-pass membrane protein</topology>
    </subcellularLocation>
</comment>
<evidence type="ECO:0000256" key="14">
    <source>
        <dbReference type="ARBA" id="ARBA00023329"/>
    </source>
</evidence>
<protein>
    <recommendedName>
        <fullName evidence="5">Autophagy-related protein 27</fullName>
    </recommendedName>
</protein>
<organism evidence="18 19">
    <name type="scientific">[Candida] subhashii</name>
    <dbReference type="NCBI Taxonomy" id="561895"/>
    <lineage>
        <taxon>Eukaryota</taxon>
        <taxon>Fungi</taxon>
        <taxon>Dikarya</taxon>
        <taxon>Ascomycota</taxon>
        <taxon>Saccharomycotina</taxon>
        <taxon>Pichiomycetes</taxon>
        <taxon>Debaryomycetaceae</taxon>
        <taxon>Spathaspora</taxon>
    </lineage>
</organism>
<evidence type="ECO:0000256" key="11">
    <source>
        <dbReference type="ARBA" id="ARBA00023128"/>
    </source>
</evidence>
<keyword evidence="8 15" id="KW-1133">Transmembrane helix</keyword>
<evidence type="ECO:0000256" key="5">
    <source>
        <dbReference type="ARBA" id="ARBA00013776"/>
    </source>
</evidence>
<keyword evidence="11" id="KW-0496">Mitochondrion</keyword>
<evidence type="ECO:0000256" key="12">
    <source>
        <dbReference type="ARBA" id="ARBA00023136"/>
    </source>
</evidence>